<dbReference type="Proteomes" id="UP001160148">
    <property type="component" value="Unassembled WGS sequence"/>
</dbReference>
<dbReference type="PANTHER" id="PTHR45749">
    <property type="match status" value="1"/>
</dbReference>
<dbReference type="InterPro" id="IPR012337">
    <property type="entry name" value="RNaseH-like_sf"/>
</dbReference>
<protein>
    <recommendedName>
        <fullName evidence="1">HAT C-terminal dimerisation domain-containing protein</fullName>
    </recommendedName>
</protein>
<comment type="caution">
    <text evidence="2">The sequence shown here is derived from an EMBL/GenBank/DDBJ whole genome shotgun (WGS) entry which is preliminary data.</text>
</comment>
<proteinExistence type="predicted"/>
<evidence type="ECO:0000313" key="3">
    <source>
        <dbReference type="Proteomes" id="UP001160148"/>
    </source>
</evidence>
<gene>
    <name evidence="2" type="ORF">MEUPH1_LOCUS23371</name>
</gene>
<keyword evidence="3" id="KW-1185">Reference proteome</keyword>
<dbReference type="GO" id="GO:0046983">
    <property type="term" value="F:protein dimerization activity"/>
    <property type="evidence" value="ECO:0007669"/>
    <property type="project" value="InterPro"/>
</dbReference>
<dbReference type="SUPFAM" id="SSF53098">
    <property type="entry name" value="Ribonuclease H-like"/>
    <property type="match status" value="1"/>
</dbReference>
<feature type="domain" description="HAT C-terminal dimerisation" evidence="1">
    <location>
        <begin position="6"/>
        <end position="73"/>
    </location>
</feature>
<sequence length="96" mass="11393">MLHIWLQWLKNYDKQNIFGQFTNILKKFTVIPVTGCICERSFSKLTLVKSKLRSTMLQERLNALMLITVEQEMAIKLNPDDIIDHFKNYTQCRMVL</sequence>
<reference evidence="2 3" key="1">
    <citation type="submission" date="2023-01" db="EMBL/GenBank/DDBJ databases">
        <authorList>
            <person name="Whitehead M."/>
        </authorList>
    </citation>
    <scope>NUCLEOTIDE SEQUENCE [LARGE SCALE GENOMIC DNA]</scope>
</reference>
<dbReference type="PANTHER" id="PTHR45749:SF21">
    <property type="entry name" value="DUF4371 DOMAIN-CONTAINING PROTEIN"/>
    <property type="match status" value="1"/>
</dbReference>
<accession>A0AAV0XKJ0</accession>
<dbReference type="EMBL" id="CARXXK010000005">
    <property type="protein sequence ID" value="CAI6369089.1"/>
    <property type="molecule type" value="Genomic_DNA"/>
</dbReference>
<dbReference type="InterPro" id="IPR008906">
    <property type="entry name" value="HATC_C_dom"/>
</dbReference>
<dbReference type="Pfam" id="PF05699">
    <property type="entry name" value="Dimer_Tnp_hAT"/>
    <property type="match status" value="1"/>
</dbReference>
<evidence type="ECO:0000259" key="1">
    <source>
        <dbReference type="Pfam" id="PF05699"/>
    </source>
</evidence>
<evidence type="ECO:0000313" key="2">
    <source>
        <dbReference type="EMBL" id="CAI6369089.1"/>
    </source>
</evidence>
<dbReference type="AlphaFoldDB" id="A0AAV0XKJ0"/>
<organism evidence="2 3">
    <name type="scientific">Macrosiphum euphorbiae</name>
    <name type="common">potato aphid</name>
    <dbReference type="NCBI Taxonomy" id="13131"/>
    <lineage>
        <taxon>Eukaryota</taxon>
        <taxon>Metazoa</taxon>
        <taxon>Ecdysozoa</taxon>
        <taxon>Arthropoda</taxon>
        <taxon>Hexapoda</taxon>
        <taxon>Insecta</taxon>
        <taxon>Pterygota</taxon>
        <taxon>Neoptera</taxon>
        <taxon>Paraneoptera</taxon>
        <taxon>Hemiptera</taxon>
        <taxon>Sternorrhyncha</taxon>
        <taxon>Aphidomorpha</taxon>
        <taxon>Aphidoidea</taxon>
        <taxon>Aphididae</taxon>
        <taxon>Macrosiphini</taxon>
        <taxon>Macrosiphum</taxon>
    </lineage>
</organism>
<name>A0AAV0XKJ0_9HEMI</name>